<comment type="caution">
    <text evidence="1">The sequence shown here is derived from an EMBL/GenBank/DDBJ whole genome shotgun (WGS) entry which is preliminary data.</text>
</comment>
<sequence length="207" mass="23172">MRRSRFNLDRPELRALDVKTRRRSRTGAGDVGRRHIKLVLYAKGKLFTGRPSPFCRDEILIRPSPNRPNAAGACGARADGPVRAGGSKYPMLRSCLLGEYKLKAGRGGGSVIKSEERGLPTREHRVRFLPRANRSEFLKYDKLKIGERVKSFVLNHAVASATTRRQRQVPTPVHSPRGAEVQNSIRLKVKDCRTLRLGIGVVNNNIN</sequence>
<gene>
    <name evidence="1" type="ORF">EVAR_60472_1</name>
</gene>
<evidence type="ECO:0000313" key="1">
    <source>
        <dbReference type="EMBL" id="GBP87780.1"/>
    </source>
</evidence>
<protein>
    <submittedName>
        <fullName evidence="1">Uncharacterized protein</fullName>
    </submittedName>
</protein>
<accession>A0A4C1ZIW4</accession>
<name>A0A4C1ZIW4_EUMVA</name>
<organism evidence="1 2">
    <name type="scientific">Eumeta variegata</name>
    <name type="common">Bagworm moth</name>
    <name type="synonym">Eumeta japonica</name>
    <dbReference type="NCBI Taxonomy" id="151549"/>
    <lineage>
        <taxon>Eukaryota</taxon>
        <taxon>Metazoa</taxon>
        <taxon>Ecdysozoa</taxon>
        <taxon>Arthropoda</taxon>
        <taxon>Hexapoda</taxon>
        <taxon>Insecta</taxon>
        <taxon>Pterygota</taxon>
        <taxon>Neoptera</taxon>
        <taxon>Endopterygota</taxon>
        <taxon>Lepidoptera</taxon>
        <taxon>Glossata</taxon>
        <taxon>Ditrysia</taxon>
        <taxon>Tineoidea</taxon>
        <taxon>Psychidae</taxon>
        <taxon>Oiketicinae</taxon>
        <taxon>Eumeta</taxon>
    </lineage>
</organism>
<evidence type="ECO:0000313" key="2">
    <source>
        <dbReference type="Proteomes" id="UP000299102"/>
    </source>
</evidence>
<proteinExistence type="predicted"/>
<dbReference type="AlphaFoldDB" id="A0A4C1ZIW4"/>
<reference evidence="1 2" key="1">
    <citation type="journal article" date="2019" name="Commun. Biol.">
        <title>The bagworm genome reveals a unique fibroin gene that provides high tensile strength.</title>
        <authorList>
            <person name="Kono N."/>
            <person name="Nakamura H."/>
            <person name="Ohtoshi R."/>
            <person name="Tomita M."/>
            <person name="Numata K."/>
            <person name="Arakawa K."/>
        </authorList>
    </citation>
    <scope>NUCLEOTIDE SEQUENCE [LARGE SCALE GENOMIC DNA]</scope>
</reference>
<keyword evidence="2" id="KW-1185">Reference proteome</keyword>
<dbReference type="Proteomes" id="UP000299102">
    <property type="component" value="Unassembled WGS sequence"/>
</dbReference>
<dbReference type="EMBL" id="BGZK01001884">
    <property type="protein sequence ID" value="GBP87780.1"/>
    <property type="molecule type" value="Genomic_DNA"/>
</dbReference>